<keyword evidence="2" id="KW-1185">Reference proteome</keyword>
<gene>
    <name evidence="1" type="ORF">RFI_39874</name>
</gene>
<evidence type="ECO:0008006" key="3">
    <source>
        <dbReference type="Google" id="ProtNLM"/>
    </source>
</evidence>
<feature type="non-terminal residue" evidence="1">
    <location>
        <position position="337"/>
    </location>
</feature>
<sequence length="337" mass="39762">MEGERIWNRMIGDGGIAITNRKKKEVESVIARFGDSKARGNKHLQKSERRRKKTGNLHDQIVNKLCNGEEWSNLDNFLKMIAICMKIRTDTSIILMGETECGKTSIIKFLAHVANVNLIAIDVHGGFGSDELTQIMKECNIEISRNNIMELWVFLNEVNTSPDIGWFKELIYDHSLDGNDENVNINDPLSKWVYRVFPLCETMKEYAWHFGQLSQLDEKQYIQAMVRQLKEKFDKQSSVYEKIQKWEPKITEYIVASQQFLRKHLKNEFIVSLRDVSRCLKFFHWLMQQPQTDKPVEWTERALKIALGLCYYFRLDKRKRKEYDTMMLERNQCSFVK</sequence>
<evidence type="ECO:0000313" key="2">
    <source>
        <dbReference type="Proteomes" id="UP000023152"/>
    </source>
</evidence>
<dbReference type="PANTHER" id="PTHR22605">
    <property type="entry name" value="RZ-TYPE DOMAIN-CONTAINING PROTEIN"/>
    <property type="match status" value="1"/>
</dbReference>
<accession>X6L857</accession>
<dbReference type="InterPro" id="IPR031248">
    <property type="entry name" value="RNF213"/>
</dbReference>
<dbReference type="GO" id="GO:0004842">
    <property type="term" value="F:ubiquitin-protein transferase activity"/>
    <property type="evidence" value="ECO:0007669"/>
    <property type="project" value="InterPro"/>
</dbReference>
<protein>
    <recommendedName>
        <fullName evidence="3">ATPase dynein-related AAA domain-containing protein</fullName>
    </recommendedName>
</protein>
<organism evidence="1 2">
    <name type="scientific">Reticulomyxa filosa</name>
    <dbReference type="NCBI Taxonomy" id="46433"/>
    <lineage>
        <taxon>Eukaryota</taxon>
        <taxon>Sar</taxon>
        <taxon>Rhizaria</taxon>
        <taxon>Retaria</taxon>
        <taxon>Foraminifera</taxon>
        <taxon>Monothalamids</taxon>
        <taxon>Reticulomyxidae</taxon>
        <taxon>Reticulomyxa</taxon>
    </lineage>
</organism>
<dbReference type="OrthoDB" id="2423195at2759"/>
<evidence type="ECO:0000313" key="1">
    <source>
        <dbReference type="EMBL" id="ETN97655.1"/>
    </source>
</evidence>
<dbReference type="AlphaFoldDB" id="X6L857"/>
<dbReference type="Gene3D" id="3.40.50.300">
    <property type="entry name" value="P-loop containing nucleotide triphosphate hydrolases"/>
    <property type="match status" value="1"/>
</dbReference>
<dbReference type="Proteomes" id="UP000023152">
    <property type="component" value="Unassembled WGS sequence"/>
</dbReference>
<dbReference type="PANTHER" id="PTHR22605:SF1">
    <property type="entry name" value="RZ-TYPE DOMAIN-CONTAINING PROTEIN"/>
    <property type="match status" value="1"/>
</dbReference>
<proteinExistence type="predicted"/>
<dbReference type="SUPFAM" id="SSF52540">
    <property type="entry name" value="P-loop containing nucleoside triphosphate hydrolases"/>
    <property type="match status" value="1"/>
</dbReference>
<dbReference type="GO" id="GO:0016887">
    <property type="term" value="F:ATP hydrolysis activity"/>
    <property type="evidence" value="ECO:0007669"/>
    <property type="project" value="InterPro"/>
</dbReference>
<name>X6L857_RETFI</name>
<comment type="caution">
    <text evidence="1">The sequence shown here is derived from an EMBL/GenBank/DDBJ whole genome shotgun (WGS) entry which is preliminary data.</text>
</comment>
<dbReference type="EMBL" id="ASPP01049024">
    <property type="protein sequence ID" value="ETN97655.1"/>
    <property type="molecule type" value="Genomic_DNA"/>
</dbReference>
<reference evidence="1 2" key="1">
    <citation type="journal article" date="2013" name="Curr. Biol.">
        <title>The Genome of the Foraminiferan Reticulomyxa filosa.</title>
        <authorList>
            <person name="Glockner G."/>
            <person name="Hulsmann N."/>
            <person name="Schleicher M."/>
            <person name="Noegel A.A."/>
            <person name="Eichinger L."/>
            <person name="Gallinger C."/>
            <person name="Pawlowski J."/>
            <person name="Sierra R."/>
            <person name="Euteneuer U."/>
            <person name="Pillet L."/>
            <person name="Moustafa A."/>
            <person name="Platzer M."/>
            <person name="Groth M."/>
            <person name="Szafranski K."/>
            <person name="Schliwa M."/>
        </authorList>
    </citation>
    <scope>NUCLEOTIDE SEQUENCE [LARGE SCALE GENOMIC DNA]</scope>
</reference>
<dbReference type="InterPro" id="IPR027417">
    <property type="entry name" value="P-loop_NTPase"/>
</dbReference>